<sequence>MQDKQKVTLYIQPELHRKLKIRAAVDSEPMSSIAERAILFYLENPEVVDELSSMYGQTHRVYTCPECTSSVVMREGELASLKNQPSVLADQNIPVHETPETEKSKAQPGEQELVPC</sequence>
<dbReference type="InterPro" id="IPR010985">
    <property type="entry name" value="Ribbon_hlx_hlx"/>
</dbReference>
<evidence type="ECO:0000256" key="1">
    <source>
        <dbReference type="SAM" id="MobiDB-lite"/>
    </source>
</evidence>
<dbReference type="OrthoDB" id="514592at2"/>
<accession>A0A3N6RUV6</accession>
<dbReference type="GO" id="GO:0006355">
    <property type="term" value="P:regulation of DNA-templated transcription"/>
    <property type="evidence" value="ECO:0007669"/>
    <property type="project" value="InterPro"/>
</dbReference>
<proteinExistence type="predicted"/>
<dbReference type="SUPFAM" id="SSF47598">
    <property type="entry name" value="Ribbon-helix-helix"/>
    <property type="match status" value="1"/>
</dbReference>
<dbReference type="Gene3D" id="1.10.1220.10">
    <property type="entry name" value="Met repressor-like"/>
    <property type="match status" value="1"/>
</dbReference>
<gene>
    <name evidence="2" type="ORF">D5R40_07220</name>
</gene>
<dbReference type="InterPro" id="IPR013321">
    <property type="entry name" value="Arc_rbn_hlx_hlx"/>
</dbReference>
<protein>
    <submittedName>
        <fullName evidence="2">Uncharacterized protein</fullName>
    </submittedName>
</protein>
<feature type="region of interest" description="Disordered" evidence="1">
    <location>
        <begin position="83"/>
        <end position="116"/>
    </location>
</feature>
<name>A0A3N6RUV6_9CYAN</name>
<dbReference type="Proteomes" id="UP000269154">
    <property type="component" value="Unassembled WGS sequence"/>
</dbReference>
<dbReference type="RefSeq" id="WP_124144552.1">
    <property type="nucleotide sequence ID" value="NZ_CAWOKI010000025.1"/>
</dbReference>
<organism evidence="2 3">
    <name type="scientific">Okeania hirsuta</name>
    <dbReference type="NCBI Taxonomy" id="1458930"/>
    <lineage>
        <taxon>Bacteria</taxon>
        <taxon>Bacillati</taxon>
        <taxon>Cyanobacteriota</taxon>
        <taxon>Cyanophyceae</taxon>
        <taxon>Oscillatoriophycideae</taxon>
        <taxon>Oscillatoriales</taxon>
        <taxon>Microcoleaceae</taxon>
        <taxon>Okeania</taxon>
    </lineage>
</organism>
<keyword evidence="3" id="KW-1185">Reference proteome</keyword>
<dbReference type="EMBL" id="RCBY01000027">
    <property type="protein sequence ID" value="RQH49083.1"/>
    <property type="molecule type" value="Genomic_DNA"/>
</dbReference>
<evidence type="ECO:0000313" key="3">
    <source>
        <dbReference type="Proteomes" id="UP000269154"/>
    </source>
</evidence>
<reference evidence="2 3" key="1">
    <citation type="journal article" date="2018" name="ACS Chem. Biol.">
        <title>Ketoreductase domain dysfunction expands chemodiversity: malyngamide biosynthesis in the cyanobacterium Okeania hirsuta.</title>
        <authorList>
            <person name="Moss N.A."/>
            <person name="Leao T."/>
            <person name="Rankin M."/>
            <person name="McCullough T.M."/>
            <person name="Qu P."/>
            <person name="Korobeynikov A."/>
            <person name="Smith J.L."/>
            <person name="Gerwick L."/>
            <person name="Gerwick W.H."/>
        </authorList>
    </citation>
    <scope>NUCLEOTIDE SEQUENCE [LARGE SCALE GENOMIC DNA]</scope>
    <source>
        <strain evidence="2 3">PAB10Feb10-1</strain>
    </source>
</reference>
<dbReference type="AlphaFoldDB" id="A0A3N6RUV6"/>
<evidence type="ECO:0000313" key="2">
    <source>
        <dbReference type="EMBL" id="RQH49083.1"/>
    </source>
</evidence>
<comment type="caution">
    <text evidence="2">The sequence shown here is derived from an EMBL/GenBank/DDBJ whole genome shotgun (WGS) entry which is preliminary data.</text>
</comment>